<dbReference type="SUPFAM" id="SSF52047">
    <property type="entry name" value="RNI-like"/>
    <property type="match status" value="1"/>
</dbReference>
<evidence type="ECO:0000313" key="1">
    <source>
        <dbReference type="EMBL" id="KAE8681795.1"/>
    </source>
</evidence>
<sequence>MTHEAEMERDVKDLGKKGFNLMDQAGNIPEEKNGLHGSDGGLRMLSLVLGSEITDASVAAIASSYSKFELLDLSGSSITDSGIGMICNVFPNTLSRLLLALCPKITSSGMQFTAAQLPLLELMDCGMTICDLDSQNSPGNYEPPNALCLSCPELNDLNLNSCKNLHPEKLLLQCPSLRNVHATGCNELLIGSIKSQLSESLASVENHIPLIPTKALKMTKEVLPAGSRTRAEEKKTETAICDQSDEEQVSRRAEKSLCCSRALSFLRGIKHPGSISLNSRTEQRLSGRLCCLGNKQNLVKVKCSQKREIPVLEGSSMHEVFDNLAERILPTSAVASNPNTK</sequence>
<gene>
    <name evidence="1" type="ORF">F3Y22_tig00111309pilonHSYRG00219</name>
</gene>
<dbReference type="AlphaFoldDB" id="A0A6A2YRA1"/>
<dbReference type="EMBL" id="VEPZ02001301">
    <property type="protein sequence ID" value="KAE8681795.1"/>
    <property type="molecule type" value="Genomic_DNA"/>
</dbReference>
<accession>A0A6A2YRA1</accession>
<proteinExistence type="predicted"/>
<keyword evidence="2" id="KW-1185">Reference proteome</keyword>
<reference evidence="1" key="1">
    <citation type="submission" date="2019-09" db="EMBL/GenBank/DDBJ databases">
        <title>Draft genome information of white flower Hibiscus syriacus.</title>
        <authorList>
            <person name="Kim Y.-M."/>
        </authorList>
    </citation>
    <scope>NUCLEOTIDE SEQUENCE [LARGE SCALE GENOMIC DNA]</scope>
    <source>
        <strain evidence="1">YM2019G1</strain>
    </source>
</reference>
<dbReference type="Gene3D" id="3.80.10.10">
    <property type="entry name" value="Ribonuclease Inhibitor"/>
    <property type="match status" value="1"/>
</dbReference>
<evidence type="ECO:0000313" key="2">
    <source>
        <dbReference type="Proteomes" id="UP000436088"/>
    </source>
</evidence>
<protein>
    <submittedName>
        <fullName evidence="1">F-box/LRR-repeat protein 17</fullName>
    </submittedName>
</protein>
<dbReference type="Proteomes" id="UP000436088">
    <property type="component" value="Unassembled WGS sequence"/>
</dbReference>
<organism evidence="1 2">
    <name type="scientific">Hibiscus syriacus</name>
    <name type="common">Rose of Sharon</name>
    <dbReference type="NCBI Taxonomy" id="106335"/>
    <lineage>
        <taxon>Eukaryota</taxon>
        <taxon>Viridiplantae</taxon>
        <taxon>Streptophyta</taxon>
        <taxon>Embryophyta</taxon>
        <taxon>Tracheophyta</taxon>
        <taxon>Spermatophyta</taxon>
        <taxon>Magnoliopsida</taxon>
        <taxon>eudicotyledons</taxon>
        <taxon>Gunneridae</taxon>
        <taxon>Pentapetalae</taxon>
        <taxon>rosids</taxon>
        <taxon>malvids</taxon>
        <taxon>Malvales</taxon>
        <taxon>Malvaceae</taxon>
        <taxon>Malvoideae</taxon>
        <taxon>Hibiscus</taxon>
    </lineage>
</organism>
<name>A0A6A2YRA1_HIBSY</name>
<comment type="caution">
    <text evidence="1">The sequence shown here is derived from an EMBL/GenBank/DDBJ whole genome shotgun (WGS) entry which is preliminary data.</text>
</comment>
<dbReference type="InterPro" id="IPR032675">
    <property type="entry name" value="LRR_dom_sf"/>
</dbReference>